<sequence>MALQSSGTTCAVRGCTCNQTKLNLWLKEQCYIHKPKVRAECTCERRYSFHRLPIEDEAKRNWLKNLNLKKPPKTLYVCSFHFVEKNPTEDNPYPTLFLGYEKPPEKRRRLLRRDDSSFSTGPTIPCGLTLAPPPELQPAASYTLTNNADCLLYTGIPLLEFHTLVSCLQGFAPTSSLHLVADQILMTLMKLRQNFVNADLAKRQNKSHGQVSKTVKLWIDVLYKHTKDLIPWLSRETIKATLPEAFKDNFPNTTCIIDCTETVLQKAKNLDSRSESYSHYYASNTLKYLVATSPSGLVMFISEAYGGKCSDRYIAQNSGFLDCLRPGDEVMANRGFTIRDLLEERKVNLVMPAFTRKQCQLTNEEVTHTRRIAHARIHVERAIRRLKVYKILSQTSLLIWSQSLIK</sequence>
<evidence type="ECO:0000256" key="5">
    <source>
        <dbReference type="ARBA" id="ARBA00023125"/>
    </source>
</evidence>
<evidence type="ECO:0000259" key="7">
    <source>
        <dbReference type="PROSITE" id="PS50950"/>
    </source>
</evidence>
<keyword evidence="2" id="KW-0479">Metal-binding</keyword>
<dbReference type="Pfam" id="PF13359">
    <property type="entry name" value="DDE_Tnp_4"/>
    <property type="match status" value="1"/>
</dbReference>
<dbReference type="GO" id="GO:0008270">
    <property type="term" value="F:zinc ion binding"/>
    <property type="evidence" value="ECO:0007669"/>
    <property type="project" value="UniProtKB-KW"/>
</dbReference>
<dbReference type="PANTHER" id="PTHR23080">
    <property type="entry name" value="THAP DOMAIN PROTEIN"/>
    <property type="match status" value="1"/>
</dbReference>
<dbReference type="InParanoid" id="A0A672RAP9"/>
<reference evidence="8" key="2">
    <citation type="submission" date="2025-09" db="UniProtKB">
        <authorList>
            <consortium name="Ensembl"/>
        </authorList>
    </citation>
    <scope>IDENTIFICATION</scope>
</reference>
<dbReference type="AlphaFoldDB" id="A0A672RAP9"/>
<keyword evidence="9" id="KW-1185">Reference proteome</keyword>
<dbReference type="SMART" id="SM00980">
    <property type="entry name" value="THAP"/>
    <property type="match status" value="1"/>
</dbReference>
<protein>
    <recommendedName>
        <fullName evidence="7">THAP-type domain-containing protein</fullName>
    </recommendedName>
</protein>
<keyword evidence="3 6" id="KW-0863">Zinc-finger</keyword>
<comment type="cofactor">
    <cofactor evidence="1">
        <name>a divalent metal cation</name>
        <dbReference type="ChEBI" id="CHEBI:60240"/>
    </cofactor>
</comment>
<reference evidence="8" key="1">
    <citation type="submission" date="2025-08" db="UniProtKB">
        <authorList>
            <consortium name="Ensembl"/>
        </authorList>
    </citation>
    <scope>IDENTIFICATION</scope>
</reference>
<keyword evidence="4" id="KW-0862">Zinc</keyword>
<proteinExistence type="predicted"/>
<evidence type="ECO:0000313" key="8">
    <source>
        <dbReference type="Ensembl" id="ENSSGRP00000085821.1"/>
    </source>
</evidence>
<dbReference type="PROSITE" id="PS50950">
    <property type="entry name" value="ZF_THAP"/>
    <property type="match status" value="1"/>
</dbReference>
<evidence type="ECO:0000256" key="2">
    <source>
        <dbReference type="ARBA" id="ARBA00022723"/>
    </source>
</evidence>
<evidence type="ECO:0000256" key="3">
    <source>
        <dbReference type="ARBA" id="ARBA00022771"/>
    </source>
</evidence>
<dbReference type="InterPro" id="IPR006612">
    <property type="entry name" value="THAP_Znf"/>
</dbReference>
<dbReference type="GO" id="GO:0003677">
    <property type="term" value="F:DNA binding"/>
    <property type="evidence" value="ECO:0007669"/>
    <property type="project" value="UniProtKB-UniRule"/>
</dbReference>
<evidence type="ECO:0000256" key="6">
    <source>
        <dbReference type="PROSITE-ProRule" id="PRU00309"/>
    </source>
</evidence>
<dbReference type="InterPro" id="IPR027805">
    <property type="entry name" value="Transposase_HTH_dom"/>
</dbReference>
<dbReference type="InterPro" id="IPR027806">
    <property type="entry name" value="HARBI1_dom"/>
</dbReference>
<organism evidence="8 9">
    <name type="scientific">Sinocyclocheilus grahami</name>
    <name type="common">Dianchi golden-line fish</name>
    <name type="synonym">Barbus grahami</name>
    <dbReference type="NCBI Taxonomy" id="75366"/>
    <lineage>
        <taxon>Eukaryota</taxon>
        <taxon>Metazoa</taxon>
        <taxon>Chordata</taxon>
        <taxon>Craniata</taxon>
        <taxon>Vertebrata</taxon>
        <taxon>Euteleostomi</taxon>
        <taxon>Actinopterygii</taxon>
        <taxon>Neopterygii</taxon>
        <taxon>Teleostei</taxon>
        <taxon>Ostariophysi</taxon>
        <taxon>Cypriniformes</taxon>
        <taxon>Cyprinidae</taxon>
        <taxon>Cyprininae</taxon>
        <taxon>Sinocyclocheilus</taxon>
    </lineage>
</organism>
<keyword evidence="5 6" id="KW-0238">DNA-binding</keyword>
<accession>A0A672RAP9</accession>
<dbReference type="Pfam" id="PF13613">
    <property type="entry name" value="HTH_Tnp_4"/>
    <property type="match status" value="1"/>
</dbReference>
<dbReference type="SUPFAM" id="SSF57716">
    <property type="entry name" value="Glucocorticoid receptor-like (DNA-binding domain)"/>
    <property type="match status" value="1"/>
</dbReference>
<dbReference type="Ensembl" id="ENSSGRT00000091373.1">
    <property type="protein sequence ID" value="ENSSGRP00000085821.1"/>
    <property type="gene ID" value="ENSSGRG00000043210.1"/>
</dbReference>
<dbReference type="PANTHER" id="PTHR23080:SF143">
    <property type="entry name" value="SI:DKEY-56D12.4"/>
    <property type="match status" value="1"/>
</dbReference>
<dbReference type="OMA" id="QTKLNLW"/>
<dbReference type="Pfam" id="PF05485">
    <property type="entry name" value="THAP"/>
    <property type="match status" value="1"/>
</dbReference>
<evidence type="ECO:0000313" key="9">
    <source>
        <dbReference type="Proteomes" id="UP000472262"/>
    </source>
</evidence>
<evidence type="ECO:0000256" key="1">
    <source>
        <dbReference type="ARBA" id="ARBA00001968"/>
    </source>
</evidence>
<evidence type="ECO:0000256" key="4">
    <source>
        <dbReference type="ARBA" id="ARBA00022833"/>
    </source>
</evidence>
<feature type="domain" description="THAP-type" evidence="7">
    <location>
        <begin position="3"/>
        <end position="97"/>
    </location>
</feature>
<name>A0A672RAP9_SINGR</name>
<dbReference type="Proteomes" id="UP000472262">
    <property type="component" value="Unassembled WGS sequence"/>
</dbReference>